<evidence type="ECO:0008006" key="3">
    <source>
        <dbReference type="Google" id="ProtNLM"/>
    </source>
</evidence>
<dbReference type="EMBL" id="MGJT01000021">
    <property type="protein sequence ID" value="OGN12231.1"/>
    <property type="molecule type" value="Genomic_DNA"/>
</dbReference>
<dbReference type="InterPro" id="IPR009003">
    <property type="entry name" value="Peptidase_S1_PA"/>
</dbReference>
<evidence type="ECO:0000313" key="2">
    <source>
        <dbReference type="Proteomes" id="UP000178197"/>
    </source>
</evidence>
<protein>
    <recommendedName>
        <fullName evidence="3">Serine protease</fullName>
    </recommendedName>
</protein>
<proteinExistence type="predicted"/>
<accession>A0A1F8FGF9</accession>
<organism evidence="1 2">
    <name type="scientific">Candidatus Yanofskybacteria bacterium RIFCSPHIGHO2_02_FULL_43_15c</name>
    <dbReference type="NCBI Taxonomy" id="1802679"/>
    <lineage>
        <taxon>Bacteria</taxon>
        <taxon>Candidatus Yanofskyibacteriota</taxon>
    </lineage>
</organism>
<gene>
    <name evidence="1" type="ORF">A3C71_02125</name>
</gene>
<sequence>MWKVFLVLFLIQQGSPFHPVPSVVNPQTFFLPFNQSIPKEVMKAKEESLVAVEINIPKWNWDHNMTQEPGHGVGVTVWPNYVLMPLHLLGDYPSVWEGNNDFPTTITIFDGVRYFGASLVDYNYKMDLAIIKIKSPDSEGNTFRCKPIKRAQTTMLLDSNLSEPTMLYNKFFVFSFFASDPSIFFALELGPFRAITNNFDDGYLLDIPLGMVQGNLQPGFSGSPLFTPDGVLFGMIIRGKGNVFSFTVLPETIENFLKAVAQRMGVDIDGHPLPMAAK</sequence>
<reference evidence="1 2" key="1">
    <citation type="journal article" date="2016" name="Nat. Commun.">
        <title>Thousands of microbial genomes shed light on interconnected biogeochemical processes in an aquifer system.</title>
        <authorList>
            <person name="Anantharaman K."/>
            <person name="Brown C.T."/>
            <person name="Hug L.A."/>
            <person name="Sharon I."/>
            <person name="Castelle C.J."/>
            <person name="Probst A.J."/>
            <person name="Thomas B.C."/>
            <person name="Singh A."/>
            <person name="Wilkins M.J."/>
            <person name="Karaoz U."/>
            <person name="Brodie E.L."/>
            <person name="Williams K.H."/>
            <person name="Hubbard S.S."/>
            <person name="Banfield J.F."/>
        </authorList>
    </citation>
    <scope>NUCLEOTIDE SEQUENCE [LARGE SCALE GENOMIC DNA]</scope>
</reference>
<dbReference type="AlphaFoldDB" id="A0A1F8FGF9"/>
<comment type="caution">
    <text evidence="1">The sequence shown here is derived from an EMBL/GenBank/DDBJ whole genome shotgun (WGS) entry which is preliminary data.</text>
</comment>
<dbReference type="SUPFAM" id="SSF50494">
    <property type="entry name" value="Trypsin-like serine proteases"/>
    <property type="match status" value="1"/>
</dbReference>
<evidence type="ECO:0000313" key="1">
    <source>
        <dbReference type="EMBL" id="OGN12231.1"/>
    </source>
</evidence>
<name>A0A1F8FGF9_9BACT</name>
<dbReference type="Proteomes" id="UP000178197">
    <property type="component" value="Unassembled WGS sequence"/>
</dbReference>